<dbReference type="OrthoDB" id="4843387at2759"/>
<proteinExistence type="predicted"/>
<evidence type="ECO:0000313" key="1">
    <source>
        <dbReference type="EMBL" id="KFM76155.1"/>
    </source>
</evidence>
<accession>A0A087UFL6</accession>
<keyword evidence="2" id="KW-1185">Reference proteome</keyword>
<dbReference type="EMBL" id="KK119609">
    <property type="protein sequence ID" value="KFM76155.1"/>
    <property type="molecule type" value="Genomic_DNA"/>
</dbReference>
<protein>
    <submittedName>
        <fullName evidence="1">Uncharacterized protein</fullName>
    </submittedName>
</protein>
<sequence>MPEISLFAYHSLPPYHKRERLQWCIQHEHWTQLQWASAFMGETAFSLQPDSRRLLIWREPTDRYHPSNIMERDQYVGGGLTVYAGIIPHTAPCV</sequence>
<gene>
    <name evidence="1" type="ORF">X975_25619</name>
</gene>
<dbReference type="Gene3D" id="3.30.420.10">
    <property type="entry name" value="Ribonuclease H-like superfamily/Ribonuclease H"/>
    <property type="match status" value="1"/>
</dbReference>
<dbReference type="InterPro" id="IPR036397">
    <property type="entry name" value="RNaseH_sf"/>
</dbReference>
<organism evidence="1 2">
    <name type="scientific">Stegodyphus mimosarum</name>
    <name type="common">African social velvet spider</name>
    <dbReference type="NCBI Taxonomy" id="407821"/>
    <lineage>
        <taxon>Eukaryota</taxon>
        <taxon>Metazoa</taxon>
        <taxon>Ecdysozoa</taxon>
        <taxon>Arthropoda</taxon>
        <taxon>Chelicerata</taxon>
        <taxon>Arachnida</taxon>
        <taxon>Araneae</taxon>
        <taxon>Araneomorphae</taxon>
        <taxon>Entelegynae</taxon>
        <taxon>Eresoidea</taxon>
        <taxon>Eresidae</taxon>
        <taxon>Stegodyphus</taxon>
    </lineage>
</organism>
<dbReference type="AlphaFoldDB" id="A0A087UFL6"/>
<dbReference type="GO" id="GO:0003676">
    <property type="term" value="F:nucleic acid binding"/>
    <property type="evidence" value="ECO:0007669"/>
    <property type="project" value="InterPro"/>
</dbReference>
<evidence type="ECO:0000313" key="2">
    <source>
        <dbReference type="Proteomes" id="UP000054359"/>
    </source>
</evidence>
<reference evidence="1 2" key="1">
    <citation type="submission" date="2013-11" db="EMBL/GenBank/DDBJ databases">
        <title>Genome sequencing of Stegodyphus mimosarum.</title>
        <authorList>
            <person name="Bechsgaard J."/>
        </authorList>
    </citation>
    <scope>NUCLEOTIDE SEQUENCE [LARGE SCALE GENOMIC DNA]</scope>
</reference>
<feature type="non-terminal residue" evidence="1">
    <location>
        <position position="94"/>
    </location>
</feature>
<dbReference type="Proteomes" id="UP000054359">
    <property type="component" value="Unassembled WGS sequence"/>
</dbReference>
<name>A0A087UFL6_STEMI</name>